<evidence type="ECO:0000313" key="3">
    <source>
        <dbReference type="Proteomes" id="UP001153269"/>
    </source>
</evidence>
<accession>A0A9N7YZJ1</accession>
<proteinExistence type="predicted"/>
<evidence type="ECO:0000256" key="1">
    <source>
        <dbReference type="SAM" id="MobiDB-lite"/>
    </source>
</evidence>
<comment type="caution">
    <text evidence="2">The sequence shown here is derived from an EMBL/GenBank/DDBJ whole genome shotgun (WGS) entry which is preliminary data.</text>
</comment>
<dbReference type="EMBL" id="CADEAL010003334">
    <property type="protein sequence ID" value="CAB1444269.1"/>
    <property type="molecule type" value="Genomic_DNA"/>
</dbReference>
<reference evidence="2" key="1">
    <citation type="submission" date="2020-03" db="EMBL/GenBank/DDBJ databases">
        <authorList>
            <person name="Weist P."/>
        </authorList>
    </citation>
    <scope>NUCLEOTIDE SEQUENCE</scope>
</reference>
<protein>
    <submittedName>
        <fullName evidence="2">Uncharacterized protein</fullName>
    </submittedName>
</protein>
<sequence>MASGVCERASPGPGTVLGHSPLSAGGVGRQSETWKSAFSPLHLLSSPLLRECWGVGEGAVRGLVIPLEAHYRSPGSLLGPTGEKSISIPDCHASRRSTQPGRLPGTVSSAWASRRDTARMGFQCECGT</sequence>
<gene>
    <name evidence="2" type="ORF">PLEPLA_LOCUS31985</name>
</gene>
<name>A0A9N7YZJ1_PLEPL</name>
<keyword evidence="3" id="KW-1185">Reference proteome</keyword>
<evidence type="ECO:0000313" key="2">
    <source>
        <dbReference type="EMBL" id="CAB1444269.1"/>
    </source>
</evidence>
<dbReference type="AlphaFoldDB" id="A0A9N7YZJ1"/>
<organism evidence="2 3">
    <name type="scientific">Pleuronectes platessa</name>
    <name type="common">European plaice</name>
    <dbReference type="NCBI Taxonomy" id="8262"/>
    <lineage>
        <taxon>Eukaryota</taxon>
        <taxon>Metazoa</taxon>
        <taxon>Chordata</taxon>
        <taxon>Craniata</taxon>
        <taxon>Vertebrata</taxon>
        <taxon>Euteleostomi</taxon>
        <taxon>Actinopterygii</taxon>
        <taxon>Neopterygii</taxon>
        <taxon>Teleostei</taxon>
        <taxon>Neoteleostei</taxon>
        <taxon>Acanthomorphata</taxon>
        <taxon>Carangaria</taxon>
        <taxon>Pleuronectiformes</taxon>
        <taxon>Pleuronectoidei</taxon>
        <taxon>Pleuronectidae</taxon>
        <taxon>Pleuronectes</taxon>
    </lineage>
</organism>
<feature type="region of interest" description="Disordered" evidence="1">
    <location>
        <begin position="1"/>
        <end position="29"/>
    </location>
</feature>
<dbReference type="Proteomes" id="UP001153269">
    <property type="component" value="Unassembled WGS sequence"/>
</dbReference>